<evidence type="ECO:0000256" key="8">
    <source>
        <dbReference type="HAMAP-Rule" id="MF_01445"/>
    </source>
</evidence>
<comment type="catalytic activity">
    <reaction evidence="7 8">
        <text>L-threonylcarbamoyladenylate + adenosine(37) in tRNA = N(6)-L-threonylcarbamoyladenosine(37) in tRNA + AMP + H(+)</text>
        <dbReference type="Rhea" id="RHEA:37059"/>
        <dbReference type="Rhea" id="RHEA-COMP:10162"/>
        <dbReference type="Rhea" id="RHEA-COMP:10163"/>
        <dbReference type="ChEBI" id="CHEBI:15378"/>
        <dbReference type="ChEBI" id="CHEBI:73682"/>
        <dbReference type="ChEBI" id="CHEBI:74411"/>
        <dbReference type="ChEBI" id="CHEBI:74418"/>
        <dbReference type="ChEBI" id="CHEBI:456215"/>
        <dbReference type="EC" id="2.3.1.234"/>
    </reaction>
</comment>
<reference evidence="10 11" key="1">
    <citation type="submission" date="2016-11" db="EMBL/GenBank/DDBJ databases">
        <title>Interaction between Lactobacillus species and yeast in water kefir.</title>
        <authorList>
            <person name="Behr J."/>
            <person name="Xu D."/>
            <person name="Vogel R.F."/>
        </authorList>
    </citation>
    <scope>NUCLEOTIDE SEQUENCE [LARGE SCALE GENOMIC DNA]</scope>
    <source>
        <strain evidence="10 11">TMW 1.1827</strain>
    </source>
</reference>
<dbReference type="PROSITE" id="PS01016">
    <property type="entry name" value="GLYCOPROTEASE"/>
    <property type="match status" value="1"/>
</dbReference>
<gene>
    <name evidence="8" type="primary">tsaD</name>
    <name evidence="10" type="ORF">BSQ50_02305</name>
</gene>
<dbReference type="FunFam" id="3.30.420.40:FF:000012">
    <property type="entry name" value="tRNA N6-adenosine threonylcarbamoyltransferase"/>
    <property type="match status" value="1"/>
</dbReference>
<dbReference type="EMBL" id="CP018180">
    <property type="protein sequence ID" value="AUJ31492.1"/>
    <property type="molecule type" value="Genomic_DNA"/>
</dbReference>
<dbReference type="Pfam" id="PF00814">
    <property type="entry name" value="TsaD"/>
    <property type="match status" value="1"/>
</dbReference>
<keyword evidence="11" id="KW-1185">Reference proteome</keyword>
<dbReference type="InterPro" id="IPR000905">
    <property type="entry name" value="Gcp-like_dom"/>
</dbReference>
<keyword evidence="3 8" id="KW-0819">tRNA processing</keyword>
<dbReference type="HAMAP" id="MF_01445">
    <property type="entry name" value="TsaD"/>
    <property type="match status" value="1"/>
</dbReference>
<name>A0A3Q8CNH0_9LACO</name>
<keyword evidence="1 8" id="KW-0963">Cytoplasm</keyword>
<dbReference type="KEGG" id="lng:BSQ50_02305"/>
<dbReference type="InterPro" id="IPR017861">
    <property type="entry name" value="KAE1/TsaD"/>
</dbReference>
<feature type="binding site" evidence="8">
    <location>
        <position position="200"/>
    </location>
    <ligand>
        <name>substrate</name>
    </ligand>
</feature>
<dbReference type="InterPro" id="IPR017860">
    <property type="entry name" value="Peptidase_M22_CS"/>
</dbReference>
<comment type="similarity">
    <text evidence="8">Belongs to the KAE1 / TsaD family.</text>
</comment>
<evidence type="ECO:0000256" key="4">
    <source>
        <dbReference type="ARBA" id="ARBA00022723"/>
    </source>
</evidence>
<keyword evidence="4 8" id="KW-0479">Metal-binding</keyword>
<dbReference type="PRINTS" id="PR00789">
    <property type="entry name" value="OSIALOPTASE"/>
</dbReference>
<evidence type="ECO:0000256" key="6">
    <source>
        <dbReference type="ARBA" id="ARBA00023315"/>
    </source>
</evidence>
<feature type="binding site" evidence="8">
    <location>
        <position position="136"/>
    </location>
    <ligand>
        <name>Fe cation</name>
        <dbReference type="ChEBI" id="CHEBI:24875"/>
    </ligand>
</feature>
<evidence type="ECO:0000259" key="9">
    <source>
        <dbReference type="Pfam" id="PF00814"/>
    </source>
</evidence>
<dbReference type="AlphaFoldDB" id="A0A3Q8CNH0"/>
<protein>
    <recommendedName>
        <fullName evidence="8">tRNA N6-adenosine threonylcarbamoyltransferase</fullName>
        <ecNumber evidence="8">2.3.1.234</ecNumber>
    </recommendedName>
    <alternativeName>
        <fullName evidence="8">N6-L-threonylcarbamoyladenine synthase</fullName>
        <shortName evidence="8">t(6)A synthase</shortName>
    </alternativeName>
    <alternativeName>
        <fullName evidence="8">t(6)A37 threonylcarbamoyladenosine biosynthesis protein TsaD</fullName>
    </alternativeName>
    <alternativeName>
        <fullName evidence="8">tRNA threonylcarbamoyladenosine biosynthesis protein TsaD</fullName>
    </alternativeName>
</protein>
<comment type="cofactor">
    <cofactor evidence="8">
        <name>Fe(2+)</name>
        <dbReference type="ChEBI" id="CHEBI:29033"/>
    </cofactor>
    <text evidence="8">Binds 1 Fe(2+) ion per subunit.</text>
</comment>
<feature type="binding site" evidence="8">
    <location>
        <position position="132"/>
    </location>
    <ligand>
        <name>Fe cation</name>
        <dbReference type="ChEBI" id="CHEBI:24875"/>
    </ligand>
</feature>
<dbReference type="GO" id="GO:0005737">
    <property type="term" value="C:cytoplasm"/>
    <property type="evidence" value="ECO:0007669"/>
    <property type="project" value="UniProtKB-SubCell"/>
</dbReference>
<dbReference type="NCBIfam" id="TIGR03723">
    <property type="entry name" value="T6A_TsaD_YgjD"/>
    <property type="match status" value="1"/>
</dbReference>
<evidence type="ECO:0000256" key="1">
    <source>
        <dbReference type="ARBA" id="ARBA00022490"/>
    </source>
</evidence>
<keyword evidence="2 8" id="KW-0808">Transferase</keyword>
<proteinExistence type="inferred from homology"/>
<dbReference type="InterPro" id="IPR022450">
    <property type="entry name" value="TsaD"/>
</dbReference>
<dbReference type="PANTHER" id="PTHR11735">
    <property type="entry name" value="TRNA N6-ADENOSINE THREONYLCARBAMOYLTRANSFERASE"/>
    <property type="match status" value="1"/>
</dbReference>
<evidence type="ECO:0000313" key="11">
    <source>
        <dbReference type="Proteomes" id="UP000324497"/>
    </source>
</evidence>
<feature type="binding site" evidence="8">
    <location>
        <position position="204"/>
    </location>
    <ligand>
        <name>substrate</name>
    </ligand>
</feature>
<dbReference type="Gene3D" id="3.30.420.40">
    <property type="match status" value="2"/>
</dbReference>
<evidence type="ECO:0000313" key="10">
    <source>
        <dbReference type="EMBL" id="AUJ31492.1"/>
    </source>
</evidence>
<keyword evidence="6 8" id="KW-0012">Acyltransferase</keyword>
<dbReference type="FunFam" id="3.30.420.40:FF:000040">
    <property type="entry name" value="tRNA N6-adenosine threonylcarbamoyltransferase"/>
    <property type="match status" value="1"/>
</dbReference>
<feature type="binding site" evidence="8">
    <location>
        <position position="323"/>
    </location>
    <ligand>
        <name>Fe cation</name>
        <dbReference type="ChEBI" id="CHEBI:24875"/>
    </ligand>
</feature>
<feature type="binding site" evidence="8">
    <location>
        <position position="187"/>
    </location>
    <ligand>
        <name>substrate</name>
    </ligand>
</feature>
<comment type="function">
    <text evidence="8">Required for the formation of a threonylcarbamoyl group on adenosine at position 37 (t(6)A37) in tRNAs that read codons beginning with adenine. Is involved in the transfer of the threonylcarbamoyl moiety of threonylcarbamoyl-AMP (TC-AMP) to the N6 group of A37, together with TsaE and TsaB. TsaD likely plays a direct catalytic role in this reaction.</text>
</comment>
<feature type="binding site" evidence="8">
    <location>
        <begin position="154"/>
        <end position="158"/>
    </location>
    <ligand>
        <name>substrate</name>
    </ligand>
</feature>
<sequence length="359" mass="38968">MQLTCNIRLKRNRKKMNEEKRELILAFESSCDETSVAVIENGNKILSNVIATQINSQRRFGGVVPEVASRHHIEQVTICLADALQRAQVDYQDLDAVAVTYGPGLVGALLVGVTAAKAVAFAHNLPLIPVNHMAGHIYAARFRGEIEFPALALLVSGGHTELVYLKKPNSYQIIGETRDDAAGEAYDKIGRVLGIDYPAGKKIDELAHQGKDTFDFPRAMLKDDNFDFSFSGLKSAFINTVHHAEQVNQQLNQADLAASFQQSVIDVLVAKTMHALQQYPVKQLILAGGVAANTGLRDALSAVMKKKHSDVSLLKAPLSLCGDNAAMIGAAGHVAFRAGKRADLSLNADPSLEFDWITQ</sequence>
<dbReference type="InterPro" id="IPR043129">
    <property type="entry name" value="ATPase_NBD"/>
</dbReference>
<evidence type="ECO:0000256" key="2">
    <source>
        <dbReference type="ARBA" id="ARBA00022679"/>
    </source>
</evidence>
<accession>A0A3Q8CNH0</accession>
<feature type="domain" description="Gcp-like" evidence="9">
    <location>
        <begin position="44"/>
        <end position="329"/>
    </location>
</feature>
<evidence type="ECO:0000256" key="7">
    <source>
        <dbReference type="ARBA" id="ARBA00048117"/>
    </source>
</evidence>
<dbReference type="GO" id="GO:0002949">
    <property type="term" value="P:tRNA threonylcarbamoyladenosine modification"/>
    <property type="evidence" value="ECO:0007669"/>
    <property type="project" value="UniProtKB-UniRule"/>
</dbReference>
<dbReference type="PANTHER" id="PTHR11735:SF6">
    <property type="entry name" value="TRNA N6-ADENOSINE THREONYLCARBAMOYLTRANSFERASE, MITOCHONDRIAL"/>
    <property type="match status" value="1"/>
</dbReference>
<dbReference type="NCBIfam" id="TIGR00329">
    <property type="entry name" value="gcp_kae1"/>
    <property type="match status" value="1"/>
</dbReference>
<dbReference type="CDD" id="cd24133">
    <property type="entry name" value="ASKHA_NBD_TsaD_bac"/>
    <property type="match status" value="1"/>
</dbReference>
<dbReference type="GO" id="GO:0061711">
    <property type="term" value="F:tRNA N(6)-L-threonylcarbamoyladenine synthase activity"/>
    <property type="evidence" value="ECO:0007669"/>
    <property type="project" value="UniProtKB-EC"/>
</dbReference>
<feature type="binding site" evidence="8">
    <location>
        <position position="293"/>
    </location>
    <ligand>
        <name>substrate</name>
    </ligand>
</feature>
<dbReference type="SUPFAM" id="SSF53067">
    <property type="entry name" value="Actin-like ATPase domain"/>
    <property type="match status" value="2"/>
</dbReference>
<organism evidence="10 11">
    <name type="scientific">Liquorilactobacillus nagelii</name>
    <dbReference type="NCBI Taxonomy" id="82688"/>
    <lineage>
        <taxon>Bacteria</taxon>
        <taxon>Bacillati</taxon>
        <taxon>Bacillota</taxon>
        <taxon>Bacilli</taxon>
        <taxon>Lactobacillales</taxon>
        <taxon>Lactobacillaceae</taxon>
        <taxon>Liquorilactobacillus</taxon>
    </lineage>
</organism>
<dbReference type="EC" id="2.3.1.234" evidence="8"/>
<evidence type="ECO:0000256" key="5">
    <source>
        <dbReference type="ARBA" id="ARBA00023004"/>
    </source>
</evidence>
<keyword evidence="5 8" id="KW-0408">Iron</keyword>
<dbReference type="Proteomes" id="UP000324497">
    <property type="component" value="Chromosome"/>
</dbReference>
<evidence type="ECO:0000256" key="3">
    <source>
        <dbReference type="ARBA" id="ARBA00022694"/>
    </source>
</evidence>
<dbReference type="GO" id="GO:0005506">
    <property type="term" value="F:iron ion binding"/>
    <property type="evidence" value="ECO:0007669"/>
    <property type="project" value="UniProtKB-UniRule"/>
</dbReference>
<comment type="subcellular location">
    <subcellularLocation>
        <location evidence="8">Cytoplasm</location>
    </subcellularLocation>
</comment>